<dbReference type="Proteomes" id="UP000521943">
    <property type="component" value="Unassembled WGS sequence"/>
</dbReference>
<name>A0A8H6HN03_9AGAR</name>
<gene>
    <name evidence="2" type="ORF">DFP72DRAFT_553695</name>
</gene>
<dbReference type="AlphaFoldDB" id="A0A8H6HN03"/>
<dbReference type="EMBL" id="JACGCI010000068">
    <property type="protein sequence ID" value="KAF6748763.1"/>
    <property type="molecule type" value="Genomic_DNA"/>
</dbReference>
<feature type="region of interest" description="Disordered" evidence="1">
    <location>
        <begin position="131"/>
        <end position="171"/>
    </location>
</feature>
<feature type="compositionally biased region" description="Basic and acidic residues" evidence="1">
    <location>
        <begin position="154"/>
        <end position="171"/>
    </location>
</feature>
<organism evidence="2 3">
    <name type="scientific">Ephemerocybe angulata</name>
    <dbReference type="NCBI Taxonomy" id="980116"/>
    <lineage>
        <taxon>Eukaryota</taxon>
        <taxon>Fungi</taxon>
        <taxon>Dikarya</taxon>
        <taxon>Basidiomycota</taxon>
        <taxon>Agaricomycotina</taxon>
        <taxon>Agaricomycetes</taxon>
        <taxon>Agaricomycetidae</taxon>
        <taxon>Agaricales</taxon>
        <taxon>Agaricineae</taxon>
        <taxon>Psathyrellaceae</taxon>
        <taxon>Ephemerocybe</taxon>
    </lineage>
</organism>
<reference evidence="2 3" key="1">
    <citation type="submission" date="2020-07" db="EMBL/GenBank/DDBJ databases">
        <title>Comparative genomics of pyrophilous fungi reveals a link between fire events and developmental genes.</title>
        <authorList>
            <consortium name="DOE Joint Genome Institute"/>
            <person name="Steindorff A.S."/>
            <person name="Carver A."/>
            <person name="Calhoun S."/>
            <person name="Stillman K."/>
            <person name="Liu H."/>
            <person name="Lipzen A."/>
            <person name="Pangilinan J."/>
            <person name="Labutti K."/>
            <person name="Bruns T.D."/>
            <person name="Grigoriev I.V."/>
        </authorList>
    </citation>
    <scope>NUCLEOTIDE SEQUENCE [LARGE SCALE GENOMIC DNA]</scope>
    <source>
        <strain evidence="2 3">CBS 144469</strain>
    </source>
</reference>
<protein>
    <submittedName>
        <fullName evidence="2">Uncharacterized protein</fullName>
    </submittedName>
</protein>
<evidence type="ECO:0000256" key="1">
    <source>
        <dbReference type="SAM" id="MobiDB-lite"/>
    </source>
</evidence>
<proteinExistence type="predicted"/>
<comment type="caution">
    <text evidence="2">The sequence shown here is derived from an EMBL/GenBank/DDBJ whole genome shotgun (WGS) entry which is preliminary data.</text>
</comment>
<evidence type="ECO:0000313" key="2">
    <source>
        <dbReference type="EMBL" id="KAF6748763.1"/>
    </source>
</evidence>
<sequence length="171" mass="19465">MSAWGGAHGRRGCGGGCRKARSWVVCIERAARVEPRRRLPLQLWATLLPHAAEGARSRGVSWRCGEMVRVRPRHVWITAMVEPARRLVGWRTEPGLWGSDWWGSCDDDKGRRGWHSAWLRRQSPRVFERRVRKRHDPDKSVGHAHGLVDGVGLAEERSGRGVRDTKVSRAR</sequence>
<accession>A0A8H6HN03</accession>
<keyword evidence="3" id="KW-1185">Reference proteome</keyword>
<evidence type="ECO:0000313" key="3">
    <source>
        <dbReference type="Proteomes" id="UP000521943"/>
    </source>
</evidence>